<accession>A0A1T4ZWG0</accession>
<protein>
    <recommendedName>
        <fullName evidence="3">Transcriptional regulator, AbiEi antitoxin, Type IV TA system</fullName>
    </recommendedName>
</protein>
<name>A0A1T4ZWG0_9SPHI</name>
<proteinExistence type="predicted"/>
<keyword evidence="2" id="KW-1185">Reference proteome</keyword>
<evidence type="ECO:0000313" key="1">
    <source>
        <dbReference type="EMBL" id="SKB27048.1"/>
    </source>
</evidence>
<reference evidence="2" key="1">
    <citation type="submission" date="2017-02" db="EMBL/GenBank/DDBJ databases">
        <authorList>
            <person name="Varghese N."/>
            <person name="Submissions S."/>
        </authorList>
    </citation>
    <scope>NUCLEOTIDE SEQUENCE [LARGE SCALE GENOMIC DNA]</scope>
    <source>
        <strain evidence="2">DSM 22385</strain>
    </source>
</reference>
<dbReference type="Proteomes" id="UP000189981">
    <property type="component" value="Unassembled WGS sequence"/>
</dbReference>
<dbReference type="OrthoDB" id="9798200at2"/>
<dbReference type="InterPro" id="IPR045738">
    <property type="entry name" value="DUF6088"/>
</dbReference>
<dbReference type="AlphaFoldDB" id="A0A1T4ZWG0"/>
<sequence length="198" mass="22959">MNRLEELKKHLKRGQVYRRDDLAKWSKSVDRLLDALVEEDTLQKLSQGLYYYPKLSAFGKTPPEEEVLIRSFLKDDRFLLTSPSSYNSLGVGTTQLYNERTVYNHKRHGEFKLGNRKFSFRMKPHFPSKVTKEFLIVDLLNNLESLAEDPAEVLKNVALKVRTMDTRKLKRDVSKYGNAKTKKILAPLLESPIKQNAS</sequence>
<organism evidence="1 2">
    <name type="scientific">Daejeonella lutea</name>
    <dbReference type="NCBI Taxonomy" id="572036"/>
    <lineage>
        <taxon>Bacteria</taxon>
        <taxon>Pseudomonadati</taxon>
        <taxon>Bacteroidota</taxon>
        <taxon>Sphingobacteriia</taxon>
        <taxon>Sphingobacteriales</taxon>
        <taxon>Sphingobacteriaceae</taxon>
        <taxon>Daejeonella</taxon>
    </lineage>
</organism>
<gene>
    <name evidence="1" type="ORF">SAMN05661099_0010</name>
</gene>
<dbReference type="Pfam" id="PF19570">
    <property type="entry name" value="DUF6088"/>
    <property type="match status" value="1"/>
</dbReference>
<evidence type="ECO:0008006" key="3">
    <source>
        <dbReference type="Google" id="ProtNLM"/>
    </source>
</evidence>
<evidence type="ECO:0000313" key="2">
    <source>
        <dbReference type="Proteomes" id="UP000189981"/>
    </source>
</evidence>
<dbReference type="EMBL" id="FUYR01000001">
    <property type="protein sequence ID" value="SKB27048.1"/>
    <property type="molecule type" value="Genomic_DNA"/>
</dbReference>
<dbReference type="RefSeq" id="WP_079700530.1">
    <property type="nucleotide sequence ID" value="NZ_FUYR01000001.1"/>
</dbReference>